<evidence type="ECO:0000256" key="1">
    <source>
        <dbReference type="SAM" id="MobiDB-lite"/>
    </source>
</evidence>
<evidence type="ECO:0000313" key="4">
    <source>
        <dbReference type="EMBL" id="ALH79848.1"/>
    </source>
</evidence>
<dbReference type="AlphaFoldDB" id="A0A0N9UV12"/>
<dbReference type="PANTHER" id="PTHR30441">
    <property type="entry name" value="DUF748 DOMAIN-CONTAINING PROTEIN"/>
    <property type="match status" value="1"/>
</dbReference>
<dbReference type="PANTHER" id="PTHR30441:SF4">
    <property type="entry name" value="PROTEIN ASMA"/>
    <property type="match status" value="1"/>
</dbReference>
<gene>
    <name evidence="4" type="ORF">AN936_05555</name>
</gene>
<reference evidence="4 5" key="1">
    <citation type="journal article" date="2015" name="Genome Announc.">
        <title>Complete Genome Sequence of Polypropylene Glycol- and Polyethylene Glycol-Degrading Sphingopyxis macrogoltabida Strain EY-1.</title>
        <authorList>
            <person name="Ohtsubo Y."/>
            <person name="Nagata Y."/>
            <person name="Numata M."/>
            <person name="Tsuchikane K."/>
            <person name="Hosoyama A."/>
            <person name="Yamazoe A."/>
            <person name="Tsuda M."/>
            <person name="Fujita N."/>
            <person name="Kawai F."/>
        </authorList>
    </citation>
    <scope>NUCLEOTIDE SEQUENCE [LARGE SCALE GENOMIC DNA]</scope>
    <source>
        <strain evidence="4 5">EY-1</strain>
    </source>
</reference>
<dbReference type="InterPro" id="IPR008023">
    <property type="entry name" value="DUF748"/>
</dbReference>
<evidence type="ECO:0000259" key="3">
    <source>
        <dbReference type="Pfam" id="PF05170"/>
    </source>
</evidence>
<proteinExistence type="predicted"/>
<dbReference type="PATRIC" id="fig|33050.5.peg.1157"/>
<name>A0A0N9UV12_SPHMC</name>
<dbReference type="InterPro" id="IPR052894">
    <property type="entry name" value="AsmA-related"/>
</dbReference>
<dbReference type="GO" id="GO:0005886">
    <property type="term" value="C:plasma membrane"/>
    <property type="evidence" value="ECO:0007669"/>
    <property type="project" value="TreeGrafter"/>
</dbReference>
<evidence type="ECO:0000313" key="5">
    <source>
        <dbReference type="Proteomes" id="UP000058074"/>
    </source>
</evidence>
<dbReference type="InterPro" id="IPR007844">
    <property type="entry name" value="AsmA"/>
</dbReference>
<dbReference type="EMBL" id="CP012700">
    <property type="protein sequence ID" value="ALH79848.1"/>
    <property type="molecule type" value="Genomic_DNA"/>
</dbReference>
<dbReference type="RefSeq" id="WP_054587251.1">
    <property type="nucleotide sequence ID" value="NZ_CP012700.1"/>
</dbReference>
<dbReference type="GO" id="GO:0090313">
    <property type="term" value="P:regulation of protein targeting to membrane"/>
    <property type="evidence" value="ECO:0007669"/>
    <property type="project" value="TreeGrafter"/>
</dbReference>
<feature type="region of interest" description="Disordered" evidence="1">
    <location>
        <begin position="615"/>
        <end position="641"/>
    </location>
</feature>
<feature type="domain" description="AsmA" evidence="3">
    <location>
        <begin position="291"/>
        <end position="529"/>
    </location>
</feature>
<protein>
    <recommendedName>
        <fullName evidence="3">AsmA domain-containing protein</fullName>
    </recommendedName>
</protein>
<accession>A0A0N9UV12</accession>
<dbReference type="Pfam" id="PF05359">
    <property type="entry name" value="DUF748"/>
    <property type="match status" value="1"/>
</dbReference>
<keyword evidence="2" id="KW-0812">Transmembrane</keyword>
<dbReference type="Proteomes" id="UP000058074">
    <property type="component" value="Chromosome"/>
</dbReference>
<feature type="transmembrane region" description="Helical" evidence="2">
    <location>
        <begin position="17"/>
        <end position="40"/>
    </location>
</feature>
<keyword evidence="2" id="KW-0472">Membrane</keyword>
<dbReference type="Pfam" id="PF05170">
    <property type="entry name" value="AsmA"/>
    <property type="match status" value="1"/>
</dbReference>
<sequence length="641" mass="66907">MATADTPRSRFPKKAKIAVGAIVIAIVAVVLAAAAFPVGLLKGVAERRLSAEFGAPVTIGALSRTSIFSFTPEIVVNDLRIAQPAWAGKGDFLKIVRASAHLSIFDVMTGNAHPRSINVTGLDVALVRDAKGNSNWAGRPDKKSSPGNDAPSLDRLLIDKGRFTLRDAKRRLDIAGTITANGATGLAVDAAGSFDGAPARLTARGKPVTGQGTSDAWPFSANLASAVLDLTATGTTAGPLNFRDMTMKMTARGTSLKKLDHVIEAGLFGTQDIDLAGWVRHVGEDWFIDRLNGTIGRSRINAKATVLKRDGRTKIDATIDAPQFDFDDLADDAGLAAARAKEARIGKRVIPDTRIDLSRMGPTDGIIRFSIARLLVEGGSAFRSLKGNLTLDHRVLKLENAVAKLDSGRMTGWVKVDSTKPMPTFSTELRVEGALLETLVGQPDMIRGAVQGLVRITGHGTTIREAFGNGSGKIAFTASRGSMNRAAAFVLGQDLGGAIGQKLGDDDAMTPLTCAIIAFDAKNGVLRPAPFLIATAVSRGSGRGQINLDGETVALTVVGASKDKPVLKLVDPLRVGGTFSAPSITVESQPAKGKGSGKGIIGSIGRSIGSALGLRKSDGKKAEAPPPSAANCKALTQAALR</sequence>
<keyword evidence="2" id="KW-1133">Transmembrane helix</keyword>
<dbReference type="OrthoDB" id="7578660at2"/>
<dbReference type="KEGG" id="smag:AN936_05555"/>
<organism evidence="4 5">
    <name type="scientific">Sphingopyxis macrogoltabida</name>
    <name type="common">Sphingomonas macrogoltabidus</name>
    <dbReference type="NCBI Taxonomy" id="33050"/>
    <lineage>
        <taxon>Bacteria</taxon>
        <taxon>Pseudomonadati</taxon>
        <taxon>Pseudomonadota</taxon>
        <taxon>Alphaproteobacteria</taxon>
        <taxon>Sphingomonadales</taxon>
        <taxon>Sphingomonadaceae</taxon>
        <taxon>Sphingopyxis</taxon>
    </lineage>
</organism>
<evidence type="ECO:0000256" key="2">
    <source>
        <dbReference type="SAM" id="Phobius"/>
    </source>
</evidence>